<organism evidence="2 3">
    <name type="scientific">Leptosia nina</name>
    <dbReference type="NCBI Taxonomy" id="320188"/>
    <lineage>
        <taxon>Eukaryota</taxon>
        <taxon>Metazoa</taxon>
        <taxon>Ecdysozoa</taxon>
        <taxon>Arthropoda</taxon>
        <taxon>Hexapoda</taxon>
        <taxon>Insecta</taxon>
        <taxon>Pterygota</taxon>
        <taxon>Neoptera</taxon>
        <taxon>Endopterygota</taxon>
        <taxon>Lepidoptera</taxon>
        <taxon>Glossata</taxon>
        <taxon>Ditrysia</taxon>
        <taxon>Papilionoidea</taxon>
        <taxon>Pieridae</taxon>
        <taxon>Pierinae</taxon>
        <taxon>Leptosia</taxon>
    </lineage>
</organism>
<dbReference type="Proteomes" id="UP001497472">
    <property type="component" value="Unassembled WGS sequence"/>
</dbReference>
<keyword evidence="3" id="KW-1185">Reference proteome</keyword>
<protein>
    <submittedName>
        <fullName evidence="2">Uncharacterized protein</fullName>
    </submittedName>
</protein>
<accession>A0AAV1JXR3</accession>
<dbReference type="AlphaFoldDB" id="A0AAV1JXR3"/>
<comment type="caution">
    <text evidence="2">The sequence shown here is derived from an EMBL/GenBank/DDBJ whole genome shotgun (WGS) entry which is preliminary data.</text>
</comment>
<reference evidence="2 3" key="1">
    <citation type="submission" date="2023-11" db="EMBL/GenBank/DDBJ databases">
        <authorList>
            <person name="Okamura Y."/>
        </authorList>
    </citation>
    <scope>NUCLEOTIDE SEQUENCE [LARGE SCALE GENOMIC DNA]</scope>
</reference>
<feature type="region of interest" description="Disordered" evidence="1">
    <location>
        <begin position="1"/>
        <end position="61"/>
    </location>
</feature>
<dbReference type="EMBL" id="CAVLEF010000225">
    <property type="protein sequence ID" value="CAK1553431.1"/>
    <property type="molecule type" value="Genomic_DNA"/>
</dbReference>
<proteinExistence type="predicted"/>
<sequence>MQFQSRLANDAAGFAHEQTVQSGRRGTAGAVAVQASGAPLDTHARAADATRCPSSPNKRASIDKINAQPRFSGSINIACIDFQSRSRRKRLARVASGGCDTSDADKSVHFDIFNSPWNLFGLRWTITTTKYDID</sequence>
<gene>
    <name evidence="2" type="ORF">LNINA_LOCUS12435</name>
</gene>
<name>A0AAV1JXR3_9NEOP</name>
<evidence type="ECO:0000313" key="2">
    <source>
        <dbReference type="EMBL" id="CAK1553431.1"/>
    </source>
</evidence>
<evidence type="ECO:0000256" key="1">
    <source>
        <dbReference type="SAM" id="MobiDB-lite"/>
    </source>
</evidence>
<evidence type="ECO:0000313" key="3">
    <source>
        <dbReference type="Proteomes" id="UP001497472"/>
    </source>
</evidence>